<proteinExistence type="predicted"/>
<name>A0ABY4MHV5_9ACTN</name>
<keyword evidence="3" id="KW-1185">Reference proteome</keyword>
<feature type="signal peptide" evidence="1">
    <location>
        <begin position="1"/>
        <end position="29"/>
    </location>
</feature>
<accession>A0ABY4MHV5</accession>
<keyword evidence="1" id="KW-0732">Signal</keyword>
<organism evidence="2 3">
    <name type="scientific">Streptomyces halobius</name>
    <dbReference type="NCBI Taxonomy" id="2879846"/>
    <lineage>
        <taxon>Bacteria</taxon>
        <taxon>Bacillati</taxon>
        <taxon>Actinomycetota</taxon>
        <taxon>Actinomycetes</taxon>
        <taxon>Kitasatosporales</taxon>
        <taxon>Streptomycetaceae</taxon>
        <taxon>Streptomyces</taxon>
    </lineage>
</organism>
<reference evidence="2" key="1">
    <citation type="submission" date="2021-10" db="EMBL/GenBank/DDBJ databases">
        <title>Streptomyces nigrumlapis sp.nov.,an antimicrobial producing actinobacterium isolated from Black Gobi rocks.</title>
        <authorList>
            <person name="Wen Y."/>
            <person name="Zhang W."/>
            <person name="Liu X.G."/>
        </authorList>
    </citation>
    <scope>NUCLEOTIDE SEQUENCE</scope>
    <source>
        <strain evidence="2">ST13-2-2</strain>
    </source>
</reference>
<dbReference type="RefSeq" id="WP_248868313.1">
    <property type="nucleotide sequence ID" value="NZ_CP086322.1"/>
</dbReference>
<protein>
    <recommendedName>
        <fullName evidence="4">Peptidase inhibitor family I36</fullName>
    </recommendedName>
</protein>
<evidence type="ECO:0000313" key="2">
    <source>
        <dbReference type="EMBL" id="UQA97386.1"/>
    </source>
</evidence>
<evidence type="ECO:0008006" key="4">
    <source>
        <dbReference type="Google" id="ProtNLM"/>
    </source>
</evidence>
<evidence type="ECO:0000256" key="1">
    <source>
        <dbReference type="SAM" id="SignalP"/>
    </source>
</evidence>
<dbReference type="Proteomes" id="UP000830115">
    <property type="component" value="Chromosome"/>
</dbReference>
<sequence length="127" mass="13073">MSKTRARVVGALSVLMLTGSLFGAGTAAAADGAEAKGAADCGANEICFWVDNDMPGAPTWRWSPGSGTLNLPPELHDNVGSFQANVAGCFIDTDPFEKRGVVSGDYSNAYKADGKFGGRIDQVAPGC</sequence>
<evidence type="ECO:0000313" key="3">
    <source>
        <dbReference type="Proteomes" id="UP000830115"/>
    </source>
</evidence>
<gene>
    <name evidence="2" type="ORF">K9S39_40955</name>
</gene>
<feature type="chain" id="PRO_5046604012" description="Peptidase inhibitor family I36" evidence="1">
    <location>
        <begin position="30"/>
        <end position="127"/>
    </location>
</feature>
<dbReference type="EMBL" id="CP086322">
    <property type="protein sequence ID" value="UQA97386.1"/>
    <property type="molecule type" value="Genomic_DNA"/>
</dbReference>